<dbReference type="Gene3D" id="2.130.10.80">
    <property type="entry name" value="Galactose oxidase/kelch, beta-propeller"/>
    <property type="match status" value="1"/>
</dbReference>
<dbReference type="OrthoDB" id="2342079at2759"/>
<dbReference type="Proteomes" id="UP000703661">
    <property type="component" value="Unassembled WGS sequence"/>
</dbReference>
<dbReference type="EMBL" id="JAAAID010003742">
    <property type="protein sequence ID" value="KAF9996080.1"/>
    <property type="molecule type" value="Genomic_DNA"/>
</dbReference>
<keyword evidence="2" id="KW-1185">Reference proteome</keyword>
<evidence type="ECO:0000313" key="2">
    <source>
        <dbReference type="Proteomes" id="UP000703661"/>
    </source>
</evidence>
<dbReference type="PANTHER" id="PTHR32208:SF21">
    <property type="entry name" value="LOW QUALITY PROTEIN: ALDEHYDE OXIDASE GLOX-LIKE"/>
    <property type="match status" value="1"/>
</dbReference>
<proteinExistence type="predicted"/>
<dbReference type="InterPro" id="IPR037293">
    <property type="entry name" value="Gal_Oxidase_central_sf"/>
</dbReference>
<dbReference type="PANTHER" id="PTHR32208">
    <property type="entry name" value="SECRETED PROTEIN-RELATED"/>
    <property type="match status" value="1"/>
</dbReference>
<feature type="non-terminal residue" evidence="1">
    <location>
        <position position="1"/>
    </location>
</feature>
<reference evidence="1" key="1">
    <citation type="journal article" date="2020" name="Fungal Divers.">
        <title>Resolving the Mortierellaceae phylogeny through synthesis of multi-gene phylogenetics and phylogenomics.</title>
        <authorList>
            <person name="Vandepol N."/>
            <person name="Liber J."/>
            <person name="Desiro A."/>
            <person name="Na H."/>
            <person name="Kennedy M."/>
            <person name="Barry K."/>
            <person name="Grigoriev I.V."/>
            <person name="Miller A.N."/>
            <person name="O'Donnell K."/>
            <person name="Stajich J.E."/>
            <person name="Bonito G."/>
        </authorList>
    </citation>
    <scope>NUCLEOTIDE SEQUENCE</scope>
    <source>
        <strain evidence="1">NRRL 2769</strain>
    </source>
</reference>
<sequence length="106" mass="11123">MPSLPKGSFKVVGNSGVTAQHIALVTPTKMLIIDRAEENPPKLPSGKSAYNAEYDLIRNDFRVLEVQTNTFCSGGGFLPNGTMISAGGAEIPHFGGVKAGTGFQSL</sequence>
<name>A0A9P6SS70_9FUNG</name>
<dbReference type="AlphaFoldDB" id="A0A9P6SS70"/>
<organism evidence="1 2">
    <name type="scientific">Entomortierella chlamydospora</name>
    <dbReference type="NCBI Taxonomy" id="101097"/>
    <lineage>
        <taxon>Eukaryota</taxon>
        <taxon>Fungi</taxon>
        <taxon>Fungi incertae sedis</taxon>
        <taxon>Mucoromycota</taxon>
        <taxon>Mortierellomycotina</taxon>
        <taxon>Mortierellomycetes</taxon>
        <taxon>Mortierellales</taxon>
        <taxon>Mortierellaceae</taxon>
        <taxon>Entomortierella</taxon>
    </lineage>
</organism>
<protein>
    <submittedName>
        <fullName evidence="1">Uncharacterized protein</fullName>
    </submittedName>
</protein>
<accession>A0A9P6SS70</accession>
<comment type="caution">
    <text evidence="1">The sequence shown here is derived from an EMBL/GenBank/DDBJ whole genome shotgun (WGS) entry which is preliminary data.</text>
</comment>
<gene>
    <name evidence="1" type="ORF">BGZ80_007353</name>
</gene>
<evidence type="ECO:0000313" key="1">
    <source>
        <dbReference type="EMBL" id="KAF9996080.1"/>
    </source>
</evidence>